<protein>
    <submittedName>
        <fullName evidence="4">Sulfurtransferase</fullName>
    </submittedName>
</protein>
<dbReference type="CDD" id="cd01449">
    <property type="entry name" value="TST_Repeat_2"/>
    <property type="match status" value="1"/>
</dbReference>
<dbReference type="PANTHER" id="PTHR11364:SF27">
    <property type="entry name" value="SULFURTRANSFERASE"/>
    <property type="match status" value="1"/>
</dbReference>
<dbReference type="RefSeq" id="WP_213672298.1">
    <property type="nucleotide sequence ID" value="NZ_JAHCDA010000005.1"/>
</dbReference>
<dbReference type="Proteomes" id="UP000766336">
    <property type="component" value="Unassembled WGS sequence"/>
</dbReference>
<accession>A0ABS5QIU1</accession>
<dbReference type="InterPro" id="IPR001307">
    <property type="entry name" value="Thiosulphate_STrfase_CS"/>
</dbReference>
<dbReference type="PROSITE" id="PS50206">
    <property type="entry name" value="RHODANESE_3"/>
    <property type="match status" value="2"/>
</dbReference>
<dbReference type="PANTHER" id="PTHR11364">
    <property type="entry name" value="THIOSULFATE SULFERTANSFERASE"/>
    <property type="match status" value="1"/>
</dbReference>
<feature type="domain" description="Rhodanese" evidence="3">
    <location>
        <begin position="168"/>
        <end position="273"/>
    </location>
</feature>
<dbReference type="PROSITE" id="PS00380">
    <property type="entry name" value="RHODANESE_1"/>
    <property type="match status" value="1"/>
</dbReference>
<dbReference type="EMBL" id="JAHCDA010000005">
    <property type="protein sequence ID" value="MBS7813604.1"/>
    <property type="molecule type" value="Genomic_DNA"/>
</dbReference>
<organism evidence="4 5">
    <name type="scientific">Roseococcus pinisoli</name>
    <dbReference type="NCBI Taxonomy" id="2835040"/>
    <lineage>
        <taxon>Bacteria</taxon>
        <taxon>Pseudomonadati</taxon>
        <taxon>Pseudomonadota</taxon>
        <taxon>Alphaproteobacteria</taxon>
        <taxon>Acetobacterales</taxon>
        <taxon>Roseomonadaceae</taxon>
        <taxon>Roseococcus</taxon>
    </lineage>
</organism>
<evidence type="ECO:0000313" key="4">
    <source>
        <dbReference type="EMBL" id="MBS7813604.1"/>
    </source>
</evidence>
<dbReference type="CDD" id="cd01448">
    <property type="entry name" value="TST_Repeat_1"/>
    <property type="match status" value="1"/>
</dbReference>
<sequence length="274" mass="28727">MSAPPRRNFITAAALAEALRGGARPVLLDIRFDPGRGAQPARYLQGHLPGAHFVSLPEQLADTSLKGRGANPLPDLERLQEAARAWGLTAESEVVVYDDTTGGPAGRAWWVLRWAGLPNVRILEGGLAAWKRAGFALEEGEAAAAAPGNITLRAGGLPHLEAGEVLDFVVQGTLIDARPRLDFSGEGKKHIPGARSLPASALLDAEGALLPPERLRAILAESGVDLSRPVAAYCGGGVASTFLLAALSELGTETALYPGSWSEWTADPSRPVEA</sequence>
<dbReference type="SUPFAM" id="SSF52821">
    <property type="entry name" value="Rhodanese/Cell cycle control phosphatase"/>
    <property type="match status" value="2"/>
</dbReference>
<dbReference type="Pfam" id="PF00581">
    <property type="entry name" value="Rhodanese"/>
    <property type="match status" value="2"/>
</dbReference>
<dbReference type="SMART" id="SM00450">
    <property type="entry name" value="RHOD"/>
    <property type="match status" value="2"/>
</dbReference>
<gene>
    <name evidence="4" type="ORF">KHU32_21870</name>
</gene>
<dbReference type="InterPro" id="IPR045078">
    <property type="entry name" value="TST/MPST-like"/>
</dbReference>
<proteinExistence type="predicted"/>
<evidence type="ECO:0000259" key="3">
    <source>
        <dbReference type="PROSITE" id="PS50206"/>
    </source>
</evidence>
<keyword evidence="5" id="KW-1185">Reference proteome</keyword>
<keyword evidence="2" id="KW-0677">Repeat</keyword>
<feature type="domain" description="Rhodanese" evidence="3">
    <location>
        <begin position="21"/>
        <end position="139"/>
    </location>
</feature>
<dbReference type="Gene3D" id="3.40.250.10">
    <property type="entry name" value="Rhodanese-like domain"/>
    <property type="match status" value="2"/>
</dbReference>
<dbReference type="InterPro" id="IPR036873">
    <property type="entry name" value="Rhodanese-like_dom_sf"/>
</dbReference>
<evidence type="ECO:0000313" key="5">
    <source>
        <dbReference type="Proteomes" id="UP000766336"/>
    </source>
</evidence>
<keyword evidence="1" id="KW-0808">Transferase</keyword>
<evidence type="ECO:0000256" key="2">
    <source>
        <dbReference type="ARBA" id="ARBA00022737"/>
    </source>
</evidence>
<comment type="caution">
    <text evidence="4">The sequence shown here is derived from an EMBL/GenBank/DDBJ whole genome shotgun (WGS) entry which is preliminary data.</text>
</comment>
<name>A0ABS5QIU1_9PROT</name>
<evidence type="ECO:0000256" key="1">
    <source>
        <dbReference type="ARBA" id="ARBA00022679"/>
    </source>
</evidence>
<dbReference type="InterPro" id="IPR001763">
    <property type="entry name" value="Rhodanese-like_dom"/>
</dbReference>
<reference evidence="4 5" key="1">
    <citation type="submission" date="2021-05" db="EMBL/GenBank/DDBJ databases">
        <title>Roseococcus sp. XZZS9, whole genome shotgun sequencing project.</title>
        <authorList>
            <person name="Zhao G."/>
            <person name="Shen L."/>
        </authorList>
    </citation>
    <scope>NUCLEOTIDE SEQUENCE [LARGE SCALE GENOMIC DNA]</scope>
    <source>
        <strain evidence="4 5">XZZS9</strain>
    </source>
</reference>